<name>A0ABV9NGW2_9PROT</name>
<evidence type="ECO:0000313" key="3">
    <source>
        <dbReference type="EMBL" id="MFC4725778.1"/>
    </source>
</evidence>
<evidence type="ECO:0000313" key="4">
    <source>
        <dbReference type="Proteomes" id="UP001596024"/>
    </source>
</evidence>
<comment type="caution">
    <text evidence="3">The sequence shown here is derived from an EMBL/GenBank/DDBJ whole genome shotgun (WGS) entry which is preliminary data.</text>
</comment>
<evidence type="ECO:0000259" key="2">
    <source>
        <dbReference type="Pfam" id="PF00561"/>
    </source>
</evidence>
<dbReference type="Gene3D" id="3.40.50.1820">
    <property type="entry name" value="alpha/beta hydrolase"/>
    <property type="match status" value="1"/>
</dbReference>
<dbReference type="RefSeq" id="WP_371392747.1">
    <property type="nucleotide sequence ID" value="NZ_CP163421.1"/>
</dbReference>
<organism evidence="3 4">
    <name type="scientific">Glycocaulis abyssi</name>
    <dbReference type="NCBI Taxonomy" id="1433403"/>
    <lineage>
        <taxon>Bacteria</taxon>
        <taxon>Pseudomonadati</taxon>
        <taxon>Pseudomonadota</taxon>
        <taxon>Alphaproteobacteria</taxon>
        <taxon>Maricaulales</taxon>
        <taxon>Maricaulaceae</taxon>
        <taxon>Glycocaulis</taxon>
    </lineage>
</organism>
<feature type="domain" description="AB hydrolase-1" evidence="2">
    <location>
        <begin position="31"/>
        <end position="307"/>
    </location>
</feature>
<reference evidence="4" key="1">
    <citation type="journal article" date="2019" name="Int. J. Syst. Evol. Microbiol.">
        <title>The Global Catalogue of Microorganisms (GCM) 10K type strain sequencing project: providing services to taxonomists for standard genome sequencing and annotation.</title>
        <authorList>
            <consortium name="The Broad Institute Genomics Platform"/>
            <consortium name="The Broad Institute Genome Sequencing Center for Infectious Disease"/>
            <person name="Wu L."/>
            <person name="Ma J."/>
        </authorList>
    </citation>
    <scope>NUCLEOTIDE SEQUENCE [LARGE SCALE GENOMIC DNA]</scope>
    <source>
        <strain evidence="4">CCUG 62981</strain>
    </source>
</reference>
<dbReference type="InterPro" id="IPR029058">
    <property type="entry name" value="AB_hydrolase_fold"/>
</dbReference>
<dbReference type="EMBL" id="JBHSGQ010000005">
    <property type="protein sequence ID" value="MFC4725778.1"/>
    <property type="molecule type" value="Genomic_DNA"/>
</dbReference>
<dbReference type="GO" id="GO:0016787">
    <property type="term" value="F:hydrolase activity"/>
    <property type="evidence" value="ECO:0007669"/>
    <property type="project" value="UniProtKB-KW"/>
</dbReference>
<dbReference type="InterPro" id="IPR000073">
    <property type="entry name" value="AB_hydrolase_1"/>
</dbReference>
<proteinExistence type="predicted"/>
<dbReference type="PRINTS" id="PR00412">
    <property type="entry name" value="EPOXHYDRLASE"/>
</dbReference>
<dbReference type="InterPro" id="IPR000639">
    <property type="entry name" value="Epox_hydrolase-like"/>
</dbReference>
<dbReference type="PANTHER" id="PTHR43329">
    <property type="entry name" value="EPOXIDE HYDROLASE"/>
    <property type="match status" value="1"/>
</dbReference>
<keyword evidence="4" id="KW-1185">Reference proteome</keyword>
<evidence type="ECO:0000256" key="1">
    <source>
        <dbReference type="ARBA" id="ARBA00022801"/>
    </source>
</evidence>
<dbReference type="Proteomes" id="UP001596024">
    <property type="component" value="Unassembled WGS sequence"/>
</dbReference>
<keyword evidence="1 3" id="KW-0378">Hydrolase</keyword>
<dbReference type="PRINTS" id="PR00111">
    <property type="entry name" value="ABHYDROLASE"/>
</dbReference>
<dbReference type="SUPFAM" id="SSF53474">
    <property type="entry name" value="alpha/beta-Hydrolases"/>
    <property type="match status" value="1"/>
</dbReference>
<accession>A0ABV9NGW2</accession>
<dbReference type="Pfam" id="PF00561">
    <property type="entry name" value="Abhydrolase_1"/>
    <property type="match status" value="1"/>
</dbReference>
<sequence>MSHPPMPPARRVNVGEVTLSVHEAGPKDGLPVLLLHGWPELALSWAAQIEALAGAGYRVIAPDNRGFGASDAPHEVSAYHVDRLTGDIAGLLDALGIEKAVIVGHDWGGILMWHAACLIPERFLGAVGVNTPHLPRGSKPPTDVFREMGGEEHYIVRFQEDAADGIFKGRESDFFDFVFGASFPSADIGKLPPSVTHLPKRFERFIERGGLKSEDDVVVPKEARAEYARIYAETGFRGGVNWYRNFDANWERMGGVDHRLSMPCLMISAECDYMLPPKLTAWMPALCKDLEMHVIENIGHWTQYEAPDALNAYLLDWLGRRFKGLPS</sequence>
<gene>
    <name evidence="3" type="ORF">ACFPB0_10790</name>
</gene>
<protein>
    <submittedName>
        <fullName evidence="3">Alpha/beta fold hydrolase</fullName>
    </submittedName>
</protein>